<dbReference type="EMBL" id="AP003522">
    <property type="protein sequence ID" value="BAD53460.1"/>
    <property type="molecule type" value="Genomic_DNA"/>
</dbReference>
<evidence type="ECO:0000313" key="1">
    <source>
        <dbReference type="EMBL" id="BAD53460.1"/>
    </source>
</evidence>
<proteinExistence type="predicted"/>
<protein>
    <submittedName>
        <fullName evidence="1">Uncharacterized protein</fullName>
    </submittedName>
</protein>
<evidence type="ECO:0000313" key="2">
    <source>
        <dbReference type="Proteomes" id="UP000000763"/>
    </source>
</evidence>
<accession>Q5ZA63</accession>
<organism evidence="1 2">
    <name type="scientific">Oryza sativa subsp. japonica</name>
    <name type="common">Rice</name>
    <dbReference type="NCBI Taxonomy" id="39947"/>
    <lineage>
        <taxon>Eukaryota</taxon>
        <taxon>Viridiplantae</taxon>
        <taxon>Streptophyta</taxon>
        <taxon>Embryophyta</taxon>
        <taxon>Tracheophyta</taxon>
        <taxon>Spermatophyta</taxon>
        <taxon>Magnoliopsida</taxon>
        <taxon>Liliopsida</taxon>
        <taxon>Poales</taxon>
        <taxon>Poaceae</taxon>
        <taxon>BOP clade</taxon>
        <taxon>Oryzoideae</taxon>
        <taxon>Oryzeae</taxon>
        <taxon>Oryzinae</taxon>
        <taxon>Oryza</taxon>
        <taxon>Oryza sativa</taxon>
    </lineage>
</organism>
<name>Q5ZA63_ORYSJ</name>
<sequence>MYTLTSLLEGVANPFLPAGASSASSPACYPLPSLPPALTATMWRLSAVAGDVVLKQIELAAWVDGALNRPVERPLFDRVGGGTCRTPPVRQASRRRVVGPVELPPFDR</sequence>
<dbReference type="AlphaFoldDB" id="Q5ZA63"/>
<reference evidence="2" key="2">
    <citation type="journal article" date="2008" name="Nucleic Acids Res.">
        <title>The rice annotation project database (RAP-DB): 2008 update.</title>
        <authorList>
            <consortium name="The rice annotation project (RAP)"/>
        </authorList>
    </citation>
    <scope>GENOME REANNOTATION</scope>
    <source>
        <strain evidence="2">cv. Nipponbare</strain>
    </source>
</reference>
<reference evidence="2" key="1">
    <citation type="journal article" date="2005" name="Nature">
        <title>The map-based sequence of the rice genome.</title>
        <authorList>
            <consortium name="International rice genome sequencing project (IRGSP)"/>
            <person name="Matsumoto T."/>
            <person name="Wu J."/>
            <person name="Kanamori H."/>
            <person name="Katayose Y."/>
            <person name="Fujisawa M."/>
            <person name="Namiki N."/>
            <person name="Mizuno H."/>
            <person name="Yamamoto K."/>
            <person name="Antonio B.A."/>
            <person name="Baba T."/>
            <person name="Sakata K."/>
            <person name="Nagamura Y."/>
            <person name="Aoki H."/>
            <person name="Arikawa K."/>
            <person name="Arita K."/>
            <person name="Bito T."/>
            <person name="Chiden Y."/>
            <person name="Fujitsuka N."/>
            <person name="Fukunaka R."/>
            <person name="Hamada M."/>
            <person name="Harada C."/>
            <person name="Hayashi A."/>
            <person name="Hijishita S."/>
            <person name="Honda M."/>
            <person name="Hosokawa S."/>
            <person name="Ichikawa Y."/>
            <person name="Idonuma A."/>
            <person name="Iijima M."/>
            <person name="Ikeda M."/>
            <person name="Ikeno M."/>
            <person name="Ito K."/>
            <person name="Ito S."/>
            <person name="Ito T."/>
            <person name="Ito Y."/>
            <person name="Ito Y."/>
            <person name="Iwabuchi A."/>
            <person name="Kamiya K."/>
            <person name="Karasawa W."/>
            <person name="Kurita K."/>
            <person name="Katagiri S."/>
            <person name="Kikuta A."/>
            <person name="Kobayashi H."/>
            <person name="Kobayashi N."/>
            <person name="Machita K."/>
            <person name="Maehara T."/>
            <person name="Masukawa M."/>
            <person name="Mizubayashi T."/>
            <person name="Mukai Y."/>
            <person name="Nagasaki H."/>
            <person name="Nagata Y."/>
            <person name="Naito S."/>
            <person name="Nakashima M."/>
            <person name="Nakama Y."/>
            <person name="Nakamichi Y."/>
            <person name="Nakamura M."/>
            <person name="Meguro A."/>
            <person name="Negishi M."/>
            <person name="Ohta I."/>
            <person name="Ohta T."/>
            <person name="Okamoto M."/>
            <person name="Ono N."/>
            <person name="Saji S."/>
            <person name="Sakaguchi M."/>
            <person name="Sakai K."/>
            <person name="Shibata M."/>
            <person name="Shimokawa T."/>
            <person name="Song J."/>
            <person name="Takazaki Y."/>
            <person name="Terasawa K."/>
            <person name="Tsugane M."/>
            <person name="Tsuji K."/>
            <person name="Ueda S."/>
            <person name="Waki K."/>
            <person name="Yamagata H."/>
            <person name="Yamamoto M."/>
            <person name="Yamamoto S."/>
            <person name="Yamane H."/>
            <person name="Yoshiki S."/>
            <person name="Yoshihara R."/>
            <person name="Yukawa K."/>
            <person name="Zhong H."/>
            <person name="Yano M."/>
            <person name="Yuan Q."/>
            <person name="Ouyang S."/>
            <person name="Liu J."/>
            <person name="Jones K.M."/>
            <person name="Gansberger K."/>
            <person name="Moffat K."/>
            <person name="Hill J."/>
            <person name="Bera J."/>
            <person name="Fadrosh D."/>
            <person name="Jin S."/>
            <person name="Johri S."/>
            <person name="Kim M."/>
            <person name="Overton L."/>
            <person name="Reardon M."/>
            <person name="Tsitrin T."/>
            <person name="Vuong H."/>
            <person name="Weaver B."/>
            <person name="Ciecko A."/>
            <person name="Tallon L."/>
            <person name="Jackson J."/>
            <person name="Pai G."/>
            <person name="Aken S.V."/>
            <person name="Utterback T."/>
            <person name="Reidmuller S."/>
            <person name="Feldblyum T."/>
            <person name="Hsiao J."/>
            <person name="Zismann V."/>
            <person name="Iobst S."/>
            <person name="de Vazeille A.R."/>
            <person name="Buell C.R."/>
            <person name="Ying K."/>
            <person name="Li Y."/>
            <person name="Lu T."/>
            <person name="Huang Y."/>
            <person name="Zhao Q."/>
            <person name="Feng Q."/>
            <person name="Zhang L."/>
            <person name="Zhu J."/>
            <person name="Weng Q."/>
            <person name="Mu J."/>
            <person name="Lu Y."/>
            <person name="Fan D."/>
            <person name="Liu Y."/>
            <person name="Guan J."/>
            <person name="Zhang Y."/>
            <person name="Yu S."/>
            <person name="Liu X."/>
            <person name="Zhang Y."/>
            <person name="Hong G."/>
            <person name="Han B."/>
            <person name="Choisne N."/>
            <person name="Demange N."/>
            <person name="Orjeda G."/>
            <person name="Samain S."/>
            <person name="Cattolico L."/>
            <person name="Pelletier E."/>
            <person name="Couloux A."/>
            <person name="Segurens B."/>
            <person name="Wincker P."/>
            <person name="D'Hont A."/>
            <person name="Scarpelli C."/>
            <person name="Weissenbach J."/>
            <person name="Salanoubat M."/>
            <person name="Quetier F."/>
            <person name="Yu Y."/>
            <person name="Kim H.R."/>
            <person name="Rambo T."/>
            <person name="Currie J."/>
            <person name="Collura K."/>
            <person name="Luo M."/>
            <person name="Yang T."/>
            <person name="Ammiraju J.S.S."/>
            <person name="Engler F."/>
            <person name="Soderlund C."/>
            <person name="Wing R.A."/>
            <person name="Palmer L.E."/>
            <person name="de la Bastide M."/>
            <person name="Spiegel L."/>
            <person name="Nascimento L."/>
            <person name="Zutavern T."/>
            <person name="O'Shaughnessy A."/>
            <person name="Dike S."/>
            <person name="Dedhia N."/>
            <person name="Preston R."/>
            <person name="Balija V."/>
            <person name="McCombie W.R."/>
            <person name="Chow T."/>
            <person name="Chen H."/>
            <person name="Chung M."/>
            <person name="Chen C."/>
            <person name="Shaw J."/>
            <person name="Wu H."/>
            <person name="Hsiao K."/>
            <person name="Chao Y."/>
            <person name="Chu M."/>
            <person name="Cheng C."/>
            <person name="Hour A."/>
            <person name="Lee P."/>
            <person name="Lin S."/>
            <person name="Lin Y."/>
            <person name="Liou J."/>
            <person name="Liu S."/>
            <person name="Hsing Y."/>
            <person name="Raghuvanshi S."/>
            <person name="Mohanty A."/>
            <person name="Bharti A.K."/>
            <person name="Gaur A."/>
            <person name="Gupta V."/>
            <person name="Kumar D."/>
            <person name="Ravi V."/>
            <person name="Vij S."/>
            <person name="Kapur A."/>
            <person name="Khurana P."/>
            <person name="Khurana P."/>
            <person name="Khurana J.P."/>
            <person name="Tyagi A.K."/>
            <person name="Gaikwad K."/>
            <person name="Singh A."/>
            <person name="Dalal V."/>
            <person name="Srivastava S."/>
            <person name="Dixit A."/>
            <person name="Pal A.K."/>
            <person name="Ghazi I.A."/>
            <person name="Yadav M."/>
            <person name="Pandit A."/>
            <person name="Bhargava A."/>
            <person name="Sureshbabu K."/>
            <person name="Batra K."/>
            <person name="Sharma T.R."/>
            <person name="Mohapatra T."/>
            <person name="Singh N.K."/>
            <person name="Messing J."/>
            <person name="Nelson A.B."/>
            <person name="Fuks G."/>
            <person name="Kavchok S."/>
            <person name="Keizer G."/>
            <person name="Linton E."/>
            <person name="Llaca V."/>
            <person name="Song R."/>
            <person name="Tanyolac B."/>
            <person name="Young S."/>
            <person name="Ho-Il K."/>
            <person name="Hahn J.H."/>
            <person name="Sangsakoo G."/>
            <person name="Vanavichit A."/>
            <person name="de Mattos Luiz.A.T."/>
            <person name="Zimmer P.D."/>
            <person name="Malone G."/>
            <person name="Dellagostin O."/>
            <person name="de Oliveira A.C."/>
            <person name="Bevan M."/>
            <person name="Bancroft I."/>
            <person name="Minx P."/>
            <person name="Cordum H."/>
            <person name="Wilson R."/>
            <person name="Cheng Z."/>
            <person name="Jin W."/>
            <person name="Jiang J."/>
            <person name="Leong S.A."/>
            <person name="Iwama H."/>
            <person name="Gojobori T."/>
            <person name="Itoh T."/>
            <person name="Niimura Y."/>
            <person name="Fujii Y."/>
            <person name="Habara T."/>
            <person name="Sakai H."/>
            <person name="Sato Y."/>
            <person name="Wilson G."/>
            <person name="Kumar K."/>
            <person name="McCouch S."/>
            <person name="Juretic N."/>
            <person name="Hoen D."/>
            <person name="Wright S."/>
            <person name="Bruskiewich R."/>
            <person name="Bureau T."/>
            <person name="Miyao A."/>
            <person name="Hirochika H."/>
            <person name="Nishikawa T."/>
            <person name="Kadowaki K."/>
            <person name="Sugiura M."/>
            <person name="Burr B."/>
            <person name="Sasaki T."/>
        </authorList>
    </citation>
    <scope>NUCLEOTIDE SEQUENCE [LARGE SCALE GENOMIC DNA]</scope>
    <source>
        <strain evidence="2">cv. Nipponbare</strain>
    </source>
</reference>
<dbReference type="Proteomes" id="UP000000763">
    <property type="component" value="Chromosome 6"/>
</dbReference>
<gene>
    <name evidence="1" type="primary">P0036B02.28</name>
</gene>